<sequence>NFKFFDGSYVALPLLEKEFNEYKKSGGIIGLEEAKKIEEFKLKNGAILRIFWLHCSLVGLCNPHQNRPLICKLYPFLPKVDNRGRILDFFSATFFDLFYDKSSHPCTLVAQHEDEVKAQLKNSLEPLLKDPLYIFAFRACELLAVYLKNSLKKEFGSYLINEINDENHAKFWQKAEILLLLRKAWRNQEFYNEICDIHDEIAQIWGEFLPFK</sequence>
<evidence type="ECO:0008006" key="3">
    <source>
        <dbReference type="Google" id="ProtNLM"/>
    </source>
</evidence>
<dbReference type="Proteomes" id="UP001171111">
    <property type="component" value="Unassembled WGS sequence"/>
</dbReference>
<comment type="caution">
    <text evidence="1">The sequence shown here is derived from an EMBL/GenBank/DDBJ whole genome shotgun (WGS) entry which is preliminary data.</text>
</comment>
<reference evidence="1 2" key="1">
    <citation type="submission" date="2023-06" db="EMBL/GenBank/DDBJ databases">
        <title>Campylobacter magnum sp. nov., isolated from cecal contents of domestic pigs (Sus scrofa domesticus).</title>
        <authorList>
            <person name="Papic B."/>
            <person name="Gruntar I."/>
        </authorList>
    </citation>
    <scope>NUCLEOTIDE SEQUENCE [LARGE SCALE GENOMIC DNA]</scope>
    <source>
        <strain evidence="2">34484-21</strain>
    </source>
</reference>
<proteinExistence type="predicted"/>
<gene>
    <name evidence="1" type="ORF">Q2362_02850</name>
</gene>
<dbReference type="RefSeq" id="WP_302243837.1">
    <property type="nucleotide sequence ID" value="NZ_JAULJQ010000002.1"/>
</dbReference>
<evidence type="ECO:0000313" key="1">
    <source>
        <dbReference type="EMBL" id="MDO2409039.1"/>
    </source>
</evidence>
<name>A0ABT8T5U5_9BACT</name>
<dbReference type="EMBL" id="JAULJQ010000002">
    <property type="protein sequence ID" value="MDO2409039.1"/>
    <property type="molecule type" value="Genomic_DNA"/>
</dbReference>
<organism evidence="1 2">
    <name type="scientific">Campylobacter magnus</name>
    <dbReference type="NCBI Taxonomy" id="3026462"/>
    <lineage>
        <taxon>Bacteria</taxon>
        <taxon>Pseudomonadati</taxon>
        <taxon>Campylobacterota</taxon>
        <taxon>Epsilonproteobacteria</taxon>
        <taxon>Campylobacterales</taxon>
        <taxon>Campylobacteraceae</taxon>
        <taxon>Campylobacter</taxon>
    </lineage>
</organism>
<evidence type="ECO:0000313" key="2">
    <source>
        <dbReference type="Proteomes" id="UP001171111"/>
    </source>
</evidence>
<keyword evidence="2" id="KW-1185">Reference proteome</keyword>
<feature type="non-terminal residue" evidence="1">
    <location>
        <position position="1"/>
    </location>
</feature>
<protein>
    <recommendedName>
        <fullName evidence="3">YkgJ family cysteine cluster protein</fullName>
    </recommendedName>
</protein>
<accession>A0ABT8T5U5</accession>